<keyword evidence="2" id="KW-1185">Reference proteome</keyword>
<dbReference type="AlphaFoldDB" id="A0A1B9AT60"/>
<sequence>MSSLEKQLERNKGERNMADTVWNEAALEWHTDFLKIYDPSTRTYRKIASLTEAKRLIKQSSEPFIRTAAAIYAFSLTAVRSPYTEIQIFIAKLEKESRQLKQLLAYSPFSKELLDHLLEAGKKSQSINGIKTDIYHEAIRLSIKIEDYFNIGESLKRRA</sequence>
<proteinExistence type="predicted"/>
<name>A0A1B9AT60_9BACI</name>
<gene>
    <name evidence="1" type="ORF">A8F95_07280</name>
</gene>
<comment type="caution">
    <text evidence="1">The sequence shown here is derived from an EMBL/GenBank/DDBJ whole genome shotgun (WGS) entry which is preliminary data.</text>
</comment>
<evidence type="ECO:0000313" key="2">
    <source>
        <dbReference type="Proteomes" id="UP000092578"/>
    </source>
</evidence>
<organism evidence="1 2">
    <name type="scientific">Pseudobacillus wudalianchiensis</name>
    <dbReference type="NCBI Taxonomy" id="1743143"/>
    <lineage>
        <taxon>Bacteria</taxon>
        <taxon>Bacillati</taxon>
        <taxon>Bacillota</taxon>
        <taxon>Bacilli</taxon>
        <taxon>Bacillales</taxon>
        <taxon>Bacillaceae</taxon>
        <taxon>Pseudobacillus</taxon>
    </lineage>
</organism>
<dbReference type="Proteomes" id="UP000092578">
    <property type="component" value="Unassembled WGS sequence"/>
</dbReference>
<dbReference type="EMBL" id="MAYT01000023">
    <property type="protein sequence ID" value="OCA87070.1"/>
    <property type="molecule type" value="Genomic_DNA"/>
</dbReference>
<evidence type="ECO:0000313" key="1">
    <source>
        <dbReference type="EMBL" id="OCA87070.1"/>
    </source>
</evidence>
<accession>A0A1B9AT60</accession>
<protein>
    <submittedName>
        <fullName evidence="1">Uncharacterized protein</fullName>
    </submittedName>
</protein>
<reference evidence="2" key="1">
    <citation type="submission" date="2016-05" db="EMBL/GenBank/DDBJ databases">
        <authorList>
            <person name="Liu B."/>
            <person name="Wang J."/>
            <person name="Zhu Y."/>
            <person name="Liu G."/>
            <person name="Chen Q."/>
            <person name="Chen Z."/>
            <person name="Lan J."/>
            <person name="Che J."/>
            <person name="Ge C."/>
            <person name="Shi H."/>
            <person name="Pan Z."/>
            <person name="Liu X."/>
        </authorList>
    </citation>
    <scope>NUCLEOTIDE SEQUENCE [LARGE SCALE GENOMIC DNA]</scope>
    <source>
        <strain evidence="2">FJAT-27215</strain>
    </source>
</reference>